<dbReference type="OrthoDB" id="276323at2759"/>
<dbReference type="VEuPathDB" id="FungiDB:TAPDE_002725"/>
<evidence type="ECO:0000256" key="3">
    <source>
        <dbReference type="SAM" id="MobiDB-lite"/>
    </source>
</evidence>
<accession>R4XDZ5</accession>
<gene>
    <name evidence="4" type="ORF">TAPDE_002725</name>
</gene>
<dbReference type="PANTHER" id="PTHR12832">
    <property type="entry name" value="TESTIS-SPECIFIC PROTEIN PBS13 T-COMPLEX 11"/>
    <property type="match status" value="1"/>
</dbReference>
<feature type="region of interest" description="Disordered" evidence="3">
    <location>
        <begin position="1"/>
        <end position="23"/>
    </location>
</feature>
<protein>
    <submittedName>
        <fullName evidence="4">IQ calmodulin-binding motif domain protein</fullName>
    </submittedName>
</protein>
<sequence>MDEDESPQNFRTTSTPPHLARLLKRSPTRDADVVKAQAIDRRETFLQQRKDRLAQCRLKHNQVLVRGRVDIPAKLEALRESLSAAQAARNAIYAKIAANGSKEVAKVNFVVQQNKEKLRLERETKRLALELKQVEAEKRRETALQNRILRRRSASPPSRHSDNSESRDVVAIRRVSDPITAAILLQRFWRSKRTTRRAKNFLRLHLDYGTVGTVPFDVVADVIKGRDVVRCAGKVLESLHIVSSASESSSNAALCRVFLATFMIIGHPRDILMREGPLEDELIHRAKDFAGKFQHWIYAASQGRALCHAEVQTSWTSFSHTFDRWKQVDSANLLEIMIAQYCELDLIYQIVKLDSDPIVATEYHTAIRDNQLQLLVRIRGIAGDETRNLVRSAVIAARRKRLPKRTIVSKPKDIPAANDRHG</sequence>
<dbReference type="Proteomes" id="UP000013776">
    <property type="component" value="Unassembled WGS sequence"/>
</dbReference>
<dbReference type="eggNOG" id="KOG1981">
    <property type="taxonomic scope" value="Eukaryota"/>
</dbReference>
<dbReference type="AlphaFoldDB" id="R4XDZ5"/>
<feature type="compositionally biased region" description="Polar residues" evidence="3">
    <location>
        <begin position="7"/>
        <end position="16"/>
    </location>
</feature>
<feature type="region of interest" description="Disordered" evidence="3">
    <location>
        <begin position="145"/>
        <end position="167"/>
    </location>
</feature>
<organism evidence="4 5">
    <name type="scientific">Taphrina deformans (strain PYCC 5710 / ATCC 11124 / CBS 356.35 / IMI 108563 / JCM 9778 / NBRC 8474)</name>
    <name type="common">Peach leaf curl fungus</name>
    <name type="synonym">Lalaria deformans</name>
    <dbReference type="NCBI Taxonomy" id="1097556"/>
    <lineage>
        <taxon>Eukaryota</taxon>
        <taxon>Fungi</taxon>
        <taxon>Dikarya</taxon>
        <taxon>Ascomycota</taxon>
        <taxon>Taphrinomycotina</taxon>
        <taxon>Taphrinomycetes</taxon>
        <taxon>Taphrinales</taxon>
        <taxon>Taphrinaceae</taxon>
        <taxon>Taphrina</taxon>
    </lineage>
</organism>
<keyword evidence="5" id="KW-1185">Reference proteome</keyword>
<dbReference type="PANTHER" id="PTHR12832:SF11">
    <property type="entry name" value="LD23868P"/>
    <property type="match status" value="1"/>
</dbReference>
<dbReference type="GO" id="GO:0010737">
    <property type="term" value="P:protein kinase A signaling"/>
    <property type="evidence" value="ECO:0007669"/>
    <property type="project" value="TreeGrafter"/>
</dbReference>
<feature type="coiled-coil region" evidence="2">
    <location>
        <begin position="110"/>
        <end position="140"/>
    </location>
</feature>
<evidence type="ECO:0000256" key="2">
    <source>
        <dbReference type="SAM" id="Coils"/>
    </source>
</evidence>
<dbReference type="EMBL" id="CAHR02000094">
    <property type="protein sequence ID" value="CCG82635.1"/>
    <property type="molecule type" value="Genomic_DNA"/>
</dbReference>
<comment type="caution">
    <text evidence="4">The sequence shown here is derived from an EMBL/GenBank/DDBJ whole genome shotgun (WGS) entry which is preliminary data.</text>
</comment>
<dbReference type="InterPro" id="IPR008862">
    <property type="entry name" value="Tcp11"/>
</dbReference>
<keyword evidence="2" id="KW-0175">Coiled coil</keyword>
<comment type="similarity">
    <text evidence="1">Belongs to the TCP11 family.</text>
</comment>
<dbReference type="STRING" id="1097556.R4XDZ5"/>
<evidence type="ECO:0000313" key="5">
    <source>
        <dbReference type="Proteomes" id="UP000013776"/>
    </source>
</evidence>
<evidence type="ECO:0000313" key="4">
    <source>
        <dbReference type="EMBL" id="CCG82635.1"/>
    </source>
</evidence>
<evidence type="ECO:0000256" key="1">
    <source>
        <dbReference type="ARBA" id="ARBA00010954"/>
    </source>
</evidence>
<reference evidence="4 5" key="1">
    <citation type="journal article" date="2013" name="MBio">
        <title>Genome sequencing of the plant pathogen Taphrina deformans, the causal agent of peach leaf curl.</title>
        <authorList>
            <person name="Cisse O.H."/>
            <person name="Almeida J.M.G.C.F."/>
            <person name="Fonseca A."/>
            <person name="Kumar A.A."/>
            <person name="Salojaervi J."/>
            <person name="Overmyer K."/>
            <person name="Hauser P.M."/>
            <person name="Pagni M."/>
        </authorList>
    </citation>
    <scope>NUCLEOTIDE SEQUENCE [LARGE SCALE GENOMIC DNA]</scope>
    <source>
        <strain evidence="5">PYCC 5710 / ATCC 11124 / CBS 356.35 / IMI 108563 / JCM 9778 / NBRC 8474</strain>
    </source>
</reference>
<name>R4XDZ5_TAPDE</name>
<proteinExistence type="inferred from homology"/>